<accession>A0A3S4Z535</accession>
<dbReference type="EMBL" id="LR134492">
    <property type="protein sequence ID" value="VEI75629.1"/>
    <property type="molecule type" value="Genomic_DNA"/>
</dbReference>
<organism evidence="1 2">
    <name type="scientific">Serratia fonticola</name>
    <dbReference type="NCBI Taxonomy" id="47917"/>
    <lineage>
        <taxon>Bacteria</taxon>
        <taxon>Pseudomonadati</taxon>
        <taxon>Pseudomonadota</taxon>
        <taxon>Gammaproteobacteria</taxon>
        <taxon>Enterobacterales</taxon>
        <taxon>Yersiniaceae</taxon>
        <taxon>Serratia</taxon>
    </lineage>
</organism>
<gene>
    <name evidence="1" type="ORF">NCTC13193_05030</name>
</gene>
<name>A0A3S4Z535_SERFO</name>
<dbReference type="Proteomes" id="UP000270487">
    <property type="component" value="Chromosome"/>
</dbReference>
<dbReference type="AlphaFoldDB" id="A0A3S4Z535"/>
<sequence length="158" mass="18088">MKKIVVALLLIISLSSTLFYLYQLPSRKPFHCNAQLFAQLKLYETDKVEVNTHVDVIFRSTHDGIMKFSGSVKNKGNNYILRRTVYFTINPSELENVNEVVFTRTESHPVDNTPEDLWQNRVLPQTPGIGFYSKIKGLEKNAIIIKGFTNPLIVCIRS</sequence>
<proteinExistence type="predicted"/>
<reference evidence="1 2" key="1">
    <citation type="submission" date="2018-12" db="EMBL/GenBank/DDBJ databases">
        <authorList>
            <consortium name="Pathogen Informatics"/>
        </authorList>
    </citation>
    <scope>NUCLEOTIDE SEQUENCE [LARGE SCALE GENOMIC DNA]</scope>
    <source>
        <strain evidence="1 2">NCTC13193</strain>
    </source>
</reference>
<dbReference type="RefSeq" id="WP_141132992.1">
    <property type="nucleotide sequence ID" value="NZ_CAMISI010000004.1"/>
</dbReference>
<evidence type="ECO:0000313" key="1">
    <source>
        <dbReference type="EMBL" id="VEI75629.1"/>
    </source>
</evidence>
<protein>
    <submittedName>
        <fullName evidence="1">Uncharacterized protein</fullName>
    </submittedName>
</protein>
<evidence type="ECO:0000313" key="2">
    <source>
        <dbReference type="Proteomes" id="UP000270487"/>
    </source>
</evidence>